<dbReference type="EMBL" id="CAJVPA010000196">
    <property type="protein sequence ID" value="CAG8393633.1"/>
    <property type="molecule type" value="Genomic_DNA"/>
</dbReference>
<dbReference type="Pfam" id="PF11905">
    <property type="entry name" value="DUF3425"/>
    <property type="match status" value="1"/>
</dbReference>
<feature type="region of interest" description="Disordered" evidence="1">
    <location>
        <begin position="67"/>
        <end position="89"/>
    </location>
</feature>
<protein>
    <recommendedName>
        <fullName evidence="4">BZIP domain-containing protein</fullName>
    </recommendedName>
</protein>
<organism evidence="2 3">
    <name type="scientific">Penicillium salamii</name>
    <dbReference type="NCBI Taxonomy" id="1612424"/>
    <lineage>
        <taxon>Eukaryota</taxon>
        <taxon>Fungi</taxon>
        <taxon>Dikarya</taxon>
        <taxon>Ascomycota</taxon>
        <taxon>Pezizomycotina</taxon>
        <taxon>Eurotiomycetes</taxon>
        <taxon>Eurotiomycetidae</taxon>
        <taxon>Eurotiales</taxon>
        <taxon>Aspergillaceae</taxon>
        <taxon>Penicillium</taxon>
    </lineage>
</organism>
<dbReference type="InterPro" id="IPR021833">
    <property type="entry name" value="DUF3425"/>
</dbReference>
<dbReference type="PANTHER" id="PTHR38116:SF1">
    <property type="entry name" value="BZIP DOMAIN-CONTAINING PROTEIN"/>
    <property type="match status" value="1"/>
</dbReference>
<proteinExistence type="predicted"/>
<dbReference type="AlphaFoldDB" id="A0A9W4JIN2"/>
<feature type="compositionally biased region" description="Basic and acidic residues" evidence="1">
    <location>
        <begin position="70"/>
        <end position="79"/>
    </location>
</feature>
<reference evidence="2" key="1">
    <citation type="submission" date="2021-07" db="EMBL/GenBank/DDBJ databases">
        <authorList>
            <person name="Branca A.L. A."/>
        </authorList>
    </citation>
    <scope>NUCLEOTIDE SEQUENCE</scope>
</reference>
<dbReference type="Proteomes" id="UP001152646">
    <property type="component" value="Unassembled WGS sequence"/>
</dbReference>
<accession>A0A9W4JIN2</accession>
<evidence type="ECO:0008006" key="4">
    <source>
        <dbReference type="Google" id="ProtNLM"/>
    </source>
</evidence>
<comment type="caution">
    <text evidence="2">The sequence shown here is derived from an EMBL/GenBank/DDBJ whole genome shotgun (WGS) entry which is preliminary data.</text>
</comment>
<sequence length="308" mass="35100">MADLSSDTHIISLGRMPQQASVREARDNWTGVINRKERRKLQNRLNQRRFRSRKQDNEVKPQCAIINGEKQADAVNNHEDDGDNSLSSNVARSDVLPAPIICSLSEAQHSGCTFAPAAVHALMVDFERGAMKAHVSGSPKTDLLIKLSRVNVLRAAYENAFAMGMSAEWVCEDDRLSIFNLPGPCLSEDSIPSSLRPTSLQRKVPHHPWLDIFPFPRMRDNFIRAGDHLNDDDLCHDLTAFWDTRRSGATLLVWGAPWDPQNWEATEEFARKWGFFLQGCPEILISTNNWRRRRGERPLVWKRIFGIF</sequence>
<dbReference type="CDD" id="cd14688">
    <property type="entry name" value="bZIP_YAP"/>
    <property type="match status" value="1"/>
</dbReference>
<evidence type="ECO:0000313" key="3">
    <source>
        <dbReference type="Proteomes" id="UP001152646"/>
    </source>
</evidence>
<name>A0A9W4JIN2_9EURO</name>
<dbReference type="OrthoDB" id="2245989at2759"/>
<evidence type="ECO:0000256" key="1">
    <source>
        <dbReference type="SAM" id="MobiDB-lite"/>
    </source>
</evidence>
<evidence type="ECO:0000313" key="2">
    <source>
        <dbReference type="EMBL" id="CAG8393633.1"/>
    </source>
</evidence>
<dbReference type="PANTHER" id="PTHR38116">
    <property type="entry name" value="CHROMOSOME 7, WHOLE GENOME SHOTGUN SEQUENCE"/>
    <property type="match status" value="1"/>
</dbReference>
<gene>
    <name evidence="2" type="ORF">PSALAMII_LOCUS7341</name>
</gene>